<dbReference type="InterPro" id="IPR003961">
    <property type="entry name" value="FN3_dom"/>
</dbReference>
<comment type="caution">
    <text evidence="2">The sequence shown here is derived from an EMBL/GenBank/DDBJ whole genome shotgun (WGS) entry which is preliminary data.</text>
</comment>
<dbReference type="PROSITE" id="PS50853">
    <property type="entry name" value="FN3"/>
    <property type="match status" value="1"/>
</dbReference>
<dbReference type="Pfam" id="PF00041">
    <property type="entry name" value="fn3"/>
    <property type="match status" value="1"/>
</dbReference>
<proteinExistence type="predicted"/>
<dbReference type="SUPFAM" id="SSF49265">
    <property type="entry name" value="Fibronectin type III"/>
    <property type="match status" value="1"/>
</dbReference>
<protein>
    <recommendedName>
        <fullName evidence="1">Fibronectin type-III domain-containing protein</fullName>
    </recommendedName>
</protein>
<dbReference type="OrthoDB" id="10253954at2759"/>
<evidence type="ECO:0000259" key="1">
    <source>
        <dbReference type="PROSITE" id="PS50853"/>
    </source>
</evidence>
<gene>
    <name evidence="2" type="ORF">J437_LFUL006846</name>
</gene>
<dbReference type="AlphaFoldDB" id="A0A8K0PAY7"/>
<dbReference type="CDD" id="cd00063">
    <property type="entry name" value="FN3"/>
    <property type="match status" value="1"/>
</dbReference>
<name>A0A8K0PAY7_LADFU</name>
<dbReference type="InterPro" id="IPR013783">
    <property type="entry name" value="Ig-like_fold"/>
</dbReference>
<dbReference type="InterPro" id="IPR036116">
    <property type="entry name" value="FN3_sf"/>
</dbReference>
<organism evidence="2 3">
    <name type="scientific">Ladona fulva</name>
    <name type="common">Scarce chaser dragonfly</name>
    <name type="synonym">Libellula fulva</name>
    <dbReference type="NCBI Taxonomy" id="123851"/>
    <lineage>
        <taxon>Eukaryota</taxon>
        <taxon>Metazoa</taxon>
        <taxon>Ecdysozoa</taxon>
        <taxon>Arthropoda</taxon>
        <taxon>Hexapoda</taxon>
        <taxon>Insecta</taxon>
        <taxon>Pterygota</taxon>
        <taxon>Palaeoptera</taxon>
        <taxon>Odonata</taxon>
        <taxon>Epiprocta</taxon>
        <taxon>Anisoptera</taxon>
        <taxon>Libelluloidea</taxon>
        <taxon>Libellulidae</taxon>
        <taxon>Ladona</taxon>
    </lineage>
</organism>
<keyword evidence="3" id="KW-1185">Reference proteome</keyword>
<dbReference type="Gene3D" id="2.60.40.10">
    <property type="entry name" value="Immunoglobulins"/>
    <property type="match status" value="1"/>
</dbReference>
<feature type="domain" description="Fibronectin type-III" evidence="1">
    <location>
        <begin position="1"/>
        <end position="93"/>
    </location>
</feature>
<accession>A0A8K0PAY7</accession>
<dbReference type="EMBL" id="KZ309333">
    <property type="protein sequence ID" value="KAG8238323.1"/>
    <property type="molecule type" value="Genomic_DNA"/>
</dbReference>
<sequence length="127" mass="14332">MPYAPYHTFWDITSWHAFMAQRNGRILYYRIQIAEAGRQSDSEAAVITVDQASREFVADELRRWTDYRVWVLAGTSVGDGPPSFPVVARTDEDGTWVPHPAAVLLLPPPLPLGVPFYMSYTLSFSPT</sequence>
<evidence type="ECO:0000313" key="2">
    <source>
        <dbReference type="EMBL" id="KAG8238323.1"/>
    </source>
</evidence>
<reference evidence="2" key="2">
    <citation type="submission" date="2017-10" db="EMBL/GenBank/DDBJ databases">
        <title>Ladona fulva Genome sequencing and assembly.</title>
        <authorList>
            <person name="Murali S."/>
            <person name="Richards S."/>
            <person name="Bandaranaike D."/>
            <person name="Bellair M."/>
            <person name="Blankenburg K."/>
            <person name="Chao H."/>
            <person name="Dinh H."/>
            <person name="Doddapaneni H."/>
            <person name="Dugan-Rocha S."/>
            <person name="Elkadiri S."/>
            <person name="Gnanaolivu R."/>
            <person name="Hernandez B."/>
            <person name="Skinner E."/>
            <person name="Javaid M."/>
            <person name="Lee S."/>
            <person name="Li M."/>
            <person name="Ming W."/>
            <person name="Munidasa M."/>
            <person name="Muniz J."/>
            <person name="Nguyen L."/>
            <person name="Hughes D."/>
            <person name="Osuji N."/>
            <person name="Pu L.-L."/>
            <person name="Puazo M."/>
            <person name="Qu C."/>
            <person name="Quiroz J."/>
            <person name="Raj R."/>
            <person name="Weissenberger G."/>
            <person name="Xin Y."/>
            <person name="Zou X."/>
            <person name="Han Y."/>
            <person name="Worley K."/>
            <person name="Muzny D."/>
            <person name="Gibbs R."/>
        </authorList>
    </citation>
    <scope>NUCLEOTIDE SEQUENCE</scope>
    <source>
        <strain evidence="2">Sampled in the wild</strain>
    </source>
</reference>
<evidence type="ECO:0000313" key="3">
    <source>
        <dbReference type="Proteomes" id="UP000792457"/>
    </source>
</evidence>
<reference evidence="2" key="1">
    <citation type="submission" date="2013-04" db="EMBL/GenBank/DDBJ databases">
        <authorList>
            <person name="Qu J."/>
            <person name="Murali S.C."/>
            <person name="Bandaranaike D."/>
            <person name="Bellair M."/>
            <person name="Blankenburg K."/>
            <person name="Chao H."/>
            <person name="Dinh H."/>
            <person name="Doddapaneni H."/>
            <person name="Downs B."/>
            <person name="Dugan-Rocha S."/>
            <person name="Elkadiri S."/>
            <person name="Gnanaolivu R.D."/>
            <person name="Hernandez B."/>
            <person name="Javaid M."/>
            <person name="Jayaseelan J.C."/>
            <person name="Lee S."/>
            <person name="Li M."/>
            <person name="Ming W."/>
            <person name="Munidasa M."/>
            <person name="Muniz J."/>
            <person name="Nguyen L."/>
            <person name="Ongeri F."/>
            <person name="Osuji N."/>
            <person name="Pu L.-L."/>
            <person name="Puazo M."/>
            <person name="Qu C."/>
            <person name="Quiroz J."/>
            <person name="Raj R."/>
            <person name="Weissenberger G."/>
            <person name="Xin Y."/>
            <person name="Zou X."/>
            <person name="Han Y."/>
            <person name="Richards S."/>
            <person name="Worley K."/>
            <person name="Muzny D."/>
            <person name="Gibbs R."/>
        </authorList>
    </citation>
    <scope>NUCLEOTIDE SEQUENCE</scope>
    <source>
        <strain evidence="2">Sampled in the wild</strain>
    </source>
</reference>
<dbReference type="Proteomes" id="UP000792457">
    <property type="component" value="Unassembled WGS sequence"/>
</dbReference>